<dbReference type="Pfam" id="PF13604">
    <property type="entry name" value="AAA_30"/>
    <property type="match status" value="1"/>
</dbReference>
<gene>
    <name evidence="1" type="ORF">METZ01_LOCUS418364</name>
</gene>
<organism evidence="1">
    <name type="scientific">marine metagenome</name>
    <dbReference type="NCBI Taxonomy" id="408172"/>
    <lineage>
        <taxon>unclassified sequences</taxon>
        <taxon>metagenomes</taxon>
        <taxon>ecological metagenomes</taxon>
    </lineage>
</organism>
<evidence type="ECO:0000313" key="1">
    <source>
        <dbReference type="EMBL" id="SVD65510.1"/>
    </source>
</evidence>
<protein>
    <recommendedName>
        <fullName evidence="2">AAA+ ATPase domain-containing protein</fullName>
    </recommendedName>
</protein>
<dbReference type="EMBL" id="UINC01164578">
    <property type="protein sequence ID" value="SVD65510.1"/>
    <property type="molecule type" value="Genomic_DNA"/>
</dbReference>
<dbReference type="SUPFAM" id="SSF52540">
    <property type="entry name" value="P-loop containing nucleoside triphosphate hydrolases"/>
    <property type="match status" value="2"/>
</dbReference>
<dbReference type="AlphaFoldDB" id="A0A382X3S1"/>
<reference evidence="1" key="1">
    <citation type="submission" date="2018-05" db="EMBL/GenBank/DDBJ databases">
        <authorList>
            <person name="Lanie J.A."/>
            <person name="Ng W.-L."/>
            <person name="Kazmierczak K.M."/>
            <person name="Andrzejewski T.M."/>
            <person name="Davidsen T.M."/>
            <person name="Wayne K.J."/>
            <person name="Tettelin H."/>
            <person name="Glass J.I."/>
            <person name="Rusch D."/>
            <person name="Podicherti R."/>
            <person name="Tsui H.-C.T."/>
            <person name="Winkler M.E."/>
        </authorList>
    </citation>
    <scope>NUCLEOTIDE SEQUENCE</scope>
</reference>
<proteinExistence type="predicted"/>
<sequence>MIDLLNHFNDKFSYDPTGSQTESLEKLQHFLENDSCCYILSGTAGSGKTSLVAALVHYIKDQNQYFRLMGPTGRAARVLYEITGFSAFTIHKSIYSLNKISQIKNDLEQNSESFKYYFGLQENSDPSNTIYIVDEASMVSDQYSDNEFFRFGSGRLLSDLFTWSEIRSENNNRKIIFVGDNAQLPPVNMNFSPALNSNYLDRSQLHVKTEESYLKEVVRQKSNSGILINANNIRGKIDDDHFSSLKIMSNTDDIIP</sequence>
<evidence type="ECO:0008006" key="2">
    <source>
        <dbReference type="Google" id="ProtNLM"/>
    </source>
</evidence>
<accession>A0A382X3S1</accession>
<feature type="non-terminal residue" evidence="1">
    <location>
        <position position="256"/>
    </location>
</feature>
<name>A0A382X3S1_9ZZZZ</name>
<dbReference type="Gene3D" id="3.40.50.300">
    <property type="entry name" value="P-loop containing nucleotide triphosphate hydrolases"/>
    <property type="match status" value="1"/>
</dbReference>
<dbReference type="InterPro" id="IPR027417">
    <property type="entry name" value="P-loop_NTPase"/>
</dbReference>